<keyword evidence="7 12" id="KW-0464">Manganese</keyword>
<dbReference type="GO" id="GO:0005525">
    <property type="term" value="F:GTP binding"/>
    <property type="evidence" value="ECO:0007669"/>
    <property type="project" value="UniProtKB-KW"/>
</dbReference>
<reference evidence="14" key="1">
    <citation type="submission" date="2020-10" db="EMBL/GenBank/DDBJ databases">
        <title>Taxonomic study of unclassified bacteria belonging to the class Ktedonobacteria.</title>
        <authorList>
            <person name="Yabe S."/>
            <person name="Wang C.M."/>
            <person name="Zheng Y."/>
            <person name="Sakai Y."/>
            <person name="Cavaletti L."/>
            <person name="Monciardini P."/>
            <person name="Donadio S."/>
        </authorList>
    </citation>
    <scope>NUCLEOTIDE SEQUENCE</scope>
    <source>
        <strain evidence="14">SOSP1-1</strain>
    </source>
</reference>
<keyword evidence="4 11" id="KW-0547">Nucleotide-binding</keyword>
<keyword evidence="15" id="KW-1185">Reference proteome</keyword>
<feature type="active site" description="GMP-histidine intermediate" evidence="10">
    <location>
        <position position="411"/>
    </location>
</feature>
<feature type="binding site" evidence="11">
    <location>
        <position position="487"/>
    </location>
    <ligand>
        <name>GMP</name>
        <dbReference type="ChEBI" id="CHEBI:58115"/>
    </ligand>
</feature>
<evidence type="ECO:0000256" key="12">
    <source>
        <dbReference type="PIRSR" id="PIRSR601233-3"/>
    </source>
</evidence>
<evidence type="ECO:0000256" key="4">
    <source>
        <dbReference type="ARBA" id="ARBA00022741"/>
    </source>
</evidence>
<dbReference type="InterPro" id="IPR036025">
    <property type="entry name" value="RtcB-like_sf"/>
</dbReference>
<sequence length="488" mass="52658">MGNQSSHNIPLERIDANRWRIPTRFNEAMRVPGVVYADDELIQQIISDNALTQVANVATLPGIVGHSLGMPDIHWGYGFPVGGVAATDARDGVVSPGGIGFDINCGVRLLATDLLRDQIKGSVDNLADALFRALPSGVGGYGMRKLTSDEMRQVMLHGARWAVEEGYGLESDLEVTEENGCLAGAKPEAVSRKALERGIGQLGSLGSGNHFAEVQYVEHIYDKEAAKALGIGQIGQVVTTIHCGSRGFGHQIAEDYIKLAEAKQKEYGYELPDRQLACMPINSEGGQAYLGAMACAANFAWANRQLLMNGVREAFASVFGRKARAKDMPMVYDVCHNIAKIEEYEVDGELRQVCVHRKGATRAFPKGHPAIPEQYRAVGQPVLIPGDMGRYSFVLVGAQGSMEQSFGSCCHGAGRRQSRTAAKKSITSKELLSKLEARGVTVRVHSKNLLPEEAPSAYKDAQEVVNVVHNAGLAQLVARLKPIVVVKG</sequence>
<comment type="catalytic activity">
    <reaction evidence="9">
        <text>a 3'-end 2',3'-cyclophospho-ribonucleotide-RNA + a 5'-end dephospho-ribonucleoside-RNA + GTP + H2O = a ribonucleotidyl-ribonucleotide-RNA + GMP + diphosphate + H(+)</text>
        <dbReference type="Rhea" id="RHEA:68080"/>
        <dbReference type="Rhea" id="RHEA-COMP:10464"/>
        <dbReference type="Rhea" id="RHEA-COMP:13936"/>
        <dbReference type="Rhea" id="RHEA-COMP:17355"/>
        <dbReference type="ChEBI" id="CHEBI:15377"/>
        <dbReference type="ChEBI" id="CHEBI:15378"/>
        <dbReference type="ChEBI" id="CHEBI:33019"/>
        <dbReference type="ChEBI" id="CHEBI:37565"/>
        <dbReference type="ChEBI" id="CHEBI:58115"/>
        <dbReference type="ChEBI" id="CHEBI:83064"/>
        <dbReference type="ChEBI" id="CHEBI:138284"/>
        <dbReference type="ChEBI" id="CHEBI:173118"/>
        <dbReference type="EC" id="6.5.1.8"/>
    </reaction>
</comment>
<comment type="cofactor">
    <cofactor evidence="12 13">
        <name>Mn(2+)</name>
        <dbReference type="ChEBI" id="CHEBI:29035"/>
    </cofactor>
    <text evidence="12 13">Binds 2 manganese ions per subunit.</text>
</comment>
<name>A0A8J3HZP6_9CHLR</name>
<evidence type="ECO:0000256" key="9">
    <source>
        <dbReference type="ARBA" id="ARBA00049514"/>
    </source>
</evidence>
<feature type="binding site" evidence="11">
    <location>
        <position position="392"/>
    </location>
    <ligand>
        <name>GMP</name>
        <dbReference type="ChEBI" id="CHEBI:58115"/>
    </ligand>
</feature>
<dbReference type="GO" id="GO:0003972">
    <property type="term" value="F:RNA ligase (ATP) activity"/>
    <property type="evidence" value="ECO:0007669"/>
    <property type="project" value="TreeGrafter"/>
</dbReference>
<feature type="binding site" evidence="11">
    <location>
        <begin position="385"/>
        <end position="388"/>
    </location>
    <ligand>
        <name>GMP</name>
        <dbReference type="ChEBI" id="CHEBI:58115"/>
    </ligand>
</feature>
<feature type="binding site" evidence="11">
    <location>
        <begin position="411"/>
        <end position="414"/>
    </location>
    <ligand>
        <name>GMP</name>
        <dbReference type="ChEBI" id="CHEBI:58115"/>
    </ligand>
</feature>
<dbReference type="PANTHER" id="PTHR11118">
    <property type="entry name" value="RNA-SPLICING LIGASE RTCB HOMOLOG"/>
    <property type="match status" value="1"/>
</dbReference>
<dbReference type="PANTHER" id="PTHR11118:SF1">
    <property type="entry name" value="RNA-SPLICING LIGASE RTCB HOMOLOG"/>
    <property type="match status" value="1"/>
</dbReference>
<proteinExistence type="inferred from homology"/>
<dbReference type="SUPFAM" id="SSF103365">
    <property type="entry name" value="Hypothetical protein PH1602"/>
    <property type="match status" value="1"/>
</dbReference>
<evidence type="ECO:0000256" key="6">
    <source>
        <dbReference type="ARBA" id="ARBA00023134"/>
    </source>
</evidence>
<feature type="binding site" evidence="12">
    <location>
        <position position="102"/>
    </location>
    <ligand>
        <name>Mn(2+)</name>
        <dbReference type="ChEBI" id="CHEBI:29035"/>
        <label>1</label>
    </ligand>
</feature>
<feature type="binding site" evidence="12">
    <location>
        <position position="242"/>
    </location>
    <ligand>
        <name>Mn(2+)</name>
        <dbReference type="ChEBI" id="CHEBI:29035"/>
        <label>2</label>
    </ligand>
</feature>
<evidence type="ECO:0000256" key="10">
    <source>
        <dbReference type="PIRSR" id="PIRSR601233-1"/>
    </source>
</evidence>
<organism evidence="14 15">
    <name type="scientific">Ktedonospora formicarum</name>
    <dbReference type="NCBI Taxonomy" id="2778364"/>
    <lineage>
        <taxon>Bacteria</taxon>
        <taxon>Bacillati</taxon>
        <taxon>Chloroflexota</taxon>
        <taxon>Ktedonobacteria</taxon>
        <taxon>Ktedonobacterales</taxon>
        <taxon>Ktedonobacteraceae</taxon>
        <taxon>Ktedonospora</taxon>
    </lineage>
</organism>
<feature type="binding site" evidence="12">
    <location>
        <position position="336"/>
    </location>
    <ligand>
        <name>Mn(2+)</name>
        <dbReference type="ChEBI" id="CHEBI:29035"/>
        <label>2</label>
    </ligand>
</feature>
<evidence type="ECO:0000256" key="11">
    <source>
        <dbReference type="PIRSR" id="PIRSR601233-2"/>
    </source>
</evidence>
<evidence type="ECO:0000256" key="2">
    <source>
        <dbReference type="ARBA" id="ARBA00022598"/>
    </source>
</evidence>
<comment type="similarity">
    <text evidence="1 13">Belongs to the RtcB family.</text>
</comment>
<dbReference type="EC" id="6.5.1.-" evidence="13"/>
<comment type="caution">
    <text evidence="14">The sequence shown here is derived from an EMBL/GenBank/DDBJ whole genome shotgun (WGS) entry which is preliminary data.</text>
</comment>
<evidence type="ECO:0000256" key="8">
    <source>
        <dbReference type="ARBA" id="ARBA00047746"/>
    </source>
</evidence>
<evidence type="ECO:0000256" key="5">
    <source>
        <dbReference type="ARBA" id="ARBA00022800"/>
    </source>
</evidence>
<dbReference type="GO" id="GO:0006396">
    <property type="term" value="P:RNA processing"/>
    <property type="evidence" value="ECO:0007669"/>
    <property type="project" value="InterPro"/>
</dbReference>
<evidence type="ECO:0000256" key="13">
    <source>
        <dbReference type="RuleBase" id="RU371113"/>
    </source>
</evidence>
<dbReference type="Pfam" id="PF01139">
    <property type="entry name" value="RtcB"/>
    <property type="match status" value="1"/>
</dbReference>
<dbReference type="InterPro" id="IPR001233">
    <property type="entry name" value="RtcB"/>
</dbReference>
<gene>
    <name evidence="13" type="primary">rtcB</name>
    <name evidence="14" type="ORF">KSX_10520</name>
</gene>
<dbReference type="PROSITE" id="PS01288">
    <property type="entry name" value="UPF0027"/>
    <property type="match status" value="1"/>
</dbReference>
<evidence type="ECO:0000313" key="14">
    <source>
        <dbReference type="EMBL" id="GHO42889.1"/>
    </source>
</evidence>
<evidence type="ECO:0000256" key="3">
    <source>
        <dbReference type="ARBA" id="ARBA00022723"/>
    </source>
</evidence>
<keyword evidence="3 12" id="KW-0479">Metal-binding</keyword>
<dbReference type="GO" id="GO:0042245">
    <property type="term" value="P:RNA repair"/>
    <property type="evidence" value="ECO:0007669"/>
    <property type="project" value="UniProtKB-KW"/>
</dbReference>
<dbReference type="RefSeq" id="WP_220192387.1">
    <property type="nucleotide sequence ID" value="NZ_BNJF01000001.1"/>
</dbReference>
<dbReference type="GO" id="GO:0046872">
    <property type="term" value="F:metal ion binding"/>
    <property type="evidence" value="ECO:0007669"/>
    <property type="project" value="UniProtKB-UniRule"/>
</dbReference>
<dbReference type="Proteomes" id="UP000612362">
    <property type="component" value="Unassembled WGS sequence"/>
</dbReference>
<protein>
    <recommendedName>
        <fullName evidence="13">tRNA-splicing ligase RtcB</fullName>
        <ecNumber evidence="13">6.5.1.-</ecNumber>
    </recommendedName>
</protein>
<keyword evidence="2 13" id="KW-0436">Ligase</keyword>
<dbReference type="FunFam" id="3.90.1860.10:FF:000001">
    <property type="entry name" value="tRNA-splicing ligase RtcB homolog"/>
    <property type="match status" value="1"/>
</dbReference>
<accession>A0A8J3HZP6</accession>
<dbReference type="Gene3D" id="3.90.1860.10">
    <property type="entry name" value="tRNA-splicing ligase RtcB"/>
    <property type="match status" value="1"/>
</dbReference>
<comment type="subunit">
    <text evidence="13">Monomer.</text>
</comment>
<feature type="binding site" evidence="12">
    <location>
        <position position="210"/>
    </location>
    <ligand>
        <name>Mn(2+)</name>
        <dbReference type="ChEBI" id="CHEBI:29035"/>
        <label>1</label>
    </ligand>
</feature>
<dbReference type="GO" id="GO:0170057">
    <property type="term" value="F:RNA ligase (GTP) activity"/>
    <property type="evidence" value="ECO:0007669"/>
    <property type="project" value="UniProtKB-EC"/>
</dbReference>
<evidence type="ECO:0000256" key="1">
    <source>
        <dbReference type="ARBA" id="ARBA00008071"/>
    </source>
</evidence>
<evidence type="ECO:0000256" key="7">
    <source>
        <dbReference type="ARBA" id="ARBA00023211"/>
    </source>
</evidence>
<evidence type="ECO:0000313" key="15">
    <source>
        <dbReference type="Proteomes" id="UP000612362"/>
    </source>
</evidence>
<dbReference type="EMBL" id="BNJF01000001">
    <property type="protein sequence ID" value="GHO42889.1"/>
    <property type="molecule type" value="Genomic_DNA"/>
</dbReference>
<keyword evidence="5" id="KW-0692">RNA repair</keyword>
<dbReference type="AlphaFoldDB" id="A0A8J3HZP6"/>
<feature type="binding site" evidence="11">
    <location>
        <begin position="336"/>
        <end position="337"/>
    </location>
    <ligand>
        <name>GMP</name>
        <dbReference type="ChEBI" id="CHEBI:58115"/>
    </ligand>
</feature>
<feature type="binding site" evidence="11">
    <location>
        <begin position="209"/>
        <end position="213"/>
    </location>
    <ligand>
        <name>GMP</name>
        <dbReference type="ChEBI" id="CHEBI:58115"/>
    </ligand>
</feature>
<comment type="catalytic activity">
    <reaction evidence="8">
        <text>a 3'-end 3'-phospho-ribonucleotide-RNA + a 5'-end dephospho-ribonucleoside-RNA + GTP = a ribonucleotidyl-ribonucleotide-RNA + GMP + diphosphate</text>
        <dbReference type="Rhea" id="RHEA:68076"/>
        <dbReference type="Rhea" id="RHEA-COMP:10463"/>
        <dbReference type="Rhea" id="RHEA-COMP:13936"/>
        <dbReference type="Rhea" id="RHEA-COMP:17355"/>
        <dbReference type="ChEBI" id="CHEBI:33019"/>
        <dbReference type="ChEBI" id="CHEBI:37565"/>
        <dbReference type="ChEBI" id="CHEBI:58115"/>
        <dbReference type="ChEBI" id="CHEBI:83062"/>
        <dbReference type="ChEBI" id="CHEBI:138284"/>
        <dbReference type="ChEBI" id="CHEBI:173118"/>
        <dbReference type="EC" id="6.5.1.8"/>
    </reaction>
</comment>
<keyword evidence="6 11" id="KW-0342">GTP-binding</keyword>